<dbReference type="InterPro" id="IPR010982">
    <property type="entry name" value="Lambda_DNA-bd_dom_sf"/>
</dbReference>
<evidence type="ECO:0000313" key="5">
    <source>
        <dbReference type="Proteomes" id="UP000199233"/>
    </source>
</evidence>
<dbReference type="PANTHER" id="PTHR36924:SF1">
    <property type="entry name" value="ANTITOXIN HIGA-1"/>
    <property type="match status" value="1"/>
</dbReference>
<evidence type="ECO:0000256" key="1">
    <source>
        <dbReference type="ARBA" id="ARBA00023125"/>
    </source>
</evidence>
<evidence type="ECO:0000313" key="4">
    <source>
        <dbReference type="EMBL" id="SEQ42878.1"/>
    </source>
</evidence>
<dbReference type="NCBIfam" id="TIGR02607">
    <property type="entry name" value="antidote_HigA"/>
    <property type="match status" value="1"/>
</dbReference>
<evidence type="ECO:0000259" key="3">
    <source>
        <dbReference type="PROSITE" id="PS50943"/>
    </source>
</evidence>
<dbReference type="SMART" id="SM00530">
    <property type="entry name" value="HTH_XRE"/>
    <property type="match status" value="1"/>
</dbReference>
<dbReference type="SUPFAM" id="SSF47413">
    <property type="entry name" value="lambda repressor-like DNA-binding domains"/>
    <property type="match status" value="1"/>
</dbReference>
<gene>
    <name evidence="4" type="ORF">SAMN04488038_106147</name>
</gene>
<reference evidence="4 5" key="1">
    <citation type="submission" date="2016-10" db="EMBL/GenBank/DDBJ databases">
        <authorList>
            <person name="de Groot N.N."/>
        </authorList>
    </citation>
    <scope>NUCLEOTIDE SEQUENCE [LARGE SCALE GENOMIC DNA]</scope>
    <source>
        <strain evidence="4 5">DSM 25927</strain>
    </source>
</reference>
<feature type="region of interest" description="Disordered" evidence="2">
    <location>
        <begin position="1"/>
        <end position="22"/>
    </location>
</feature>
<accession>A0A1H9FZI8</accession>
<dbReference type="Proteomes" id="UP000199233">
    <property type="component" value="Unassembled WGS sequence"/>
</dbReference>
<sequence>MMKPQLPQRHHRTGVPTRTPVHPGHLLEKLFLVPLGMNQTEAASRLGVSRRRLHEVVRGRRALTPDTAARCALHFGADAQFWLVLQAQHDAFLATRRLQSARS</sequence>
<dbReference type="STRING" id="489703.SAMN04488038_106147"/>
<dbReference type="EMBL" id="FOFS01000006">
    <property type="protein sequence ID" value="SEQ42878.1"/>
    <property type="molecule type" value="Genomic_DNA"/>
</dbReference>
<dbReference type="CDD" id="cd00093">
    <property type="entry name" value="HTH_XRE"/>
    <property type="match status" value="1"/>
</dbReference>
<dbReference type="PROSITE" id="PS50943">
    <property type="entry name" value="HTH_CROC1"/>
    <property type="match status" value="1"/>
</dbReference>
<protein>
    <submittedName>
        <fullName evidence="4">Addiction module antidote protein, HigA family</fullName>
    </submittedName>
</protein>
<organism evidence="4 5">
    <name type="scientific">Solimonas aquatica</name>
    <dbReference type="NCBI Taxonomy" id="489703"/>
    <lineage>
        <taxon>Bacteria</taxon>
        <taxon>Pseudomonadati</taxon>
        <taxon>Pseudomonadota</taxon>
        <taxon>Gammaproteobacteria</taxon>
        <taxon>Nevskiales</taxon>
        <taxon>Nevskiaceae</taxon>
        <taxon>Solimonas</taxon>
    </lineage>
</organism>
<keyword evidence="1" id="KW-0238">DNA-binding</keyword>
<dbReference type="InterPro" id="IPR001387">
    <property type="entry name" value="Cro/C1-type_HTH"/>
</dbReference>
<dbReference type="Pfam" id="PF01381">
    <property type="entry name" value="HTH_3"/>
    <property type="match status" value="1"/>
</dbReference>
<dbReference type="Gene3D" id="1.10.260.40">
    <property type="entry name" value="lambda repressor-like DNA-binding domains"/>
    <property type="match status" value="1"/>
</dbReference>
<feature type="domain" description="HTH cro/C1-type" evidence="3">
    <location>
        <begin position="35"/>
        <end position="82"/>
    </location>
</feature>
<keyword evidence="5" id="KW-1185">Reference proteome</keyword>
<evidence type="ECO:0000256" key="2">
    <source>
        <dbReference type="SAM" id="MobiDB-lite"/>
    </source>
</evidence>
<dbReference type="InterPro" id="IPR013430">
    <property type="entry name" value="Toxin_antidote_HigA"/>
</dbReference>
<dbReference type="AlphaFoldDB" id="A0A1H9FZI8"/>
<proteinExistence type="predicted"/>
<dbReference type="RefSeq" id="WP_218140141.1">
    <property type="nucleotide sequence ID" value="NZ_FOFS01000006.1"/>
</dbReference>
<dbReference type="GO" id="GO:0003677">
    <property type="term" value="F:DNA binding"/>
    <property type="evidence" value="ECO:0007669"/>
    <property type="project" value="UniProtKB-KW"/>
</dbReference>
<name>A0A1H9FZI8_9GAMM</name>
<dbReference type="PANTHER" id="PTHR36924">
    <property type="entry name" value="ANTITOXIN HIGA-1"/>
    <property type="match status" value="1"/>
</dbReference>